<dbReference type="OrthoDB" id="149176at2"/>
<evidence type="ECO:0000256" key="2">
    <source>
        <dbReference type="SAM" id="SignalP"/>
    </source>
</evidence>
<dbReference type="Proteomes" id="UP000322530">
    <property type="component" value="Unassembled WGS sequence"/>
</dbReference>
<dbReference type="InterPro" id="IPR013783">
    <property type="entry name" value="Ig-like_fold"/>
</dbReference>
<organism evidence="3 4">
    <name type="scientific">Dictyobacter arantiisoli</name>
    <dbReference type="NCBI Taxonomy" id="2014874"/>
    <lineage>
        <taxon>Bacteria</taxon>
        <taxon>Bacillati</taxon>
        <taxon>Chloroflexota</taxon>
        <taxon>Ktedonobacteria</taxon>
        <taxon>Ktedonobacterales</taxon>
        <taxon>Dictyobacteraceae</taxon>
        <taxon>Dictyobacter</taxon>
    </lineage>
</organism>
<reference evidence="3 4" key="1">
    <citation type="submission" date="2019-01" db="EMBL/GenBank/DDBJ databases">
        <title>Draft genome sequence of Dictyobacter sp. Uno17.</title>
        <authorList>
            <person name="Wang C.M."/>
            <person name="Zheng Y."/>
            <person name="Sakai Y."/>
            <person name="Abe K."/>
            <person name="Yokota A."/>
            <person name="Yabe S."/>
        </authorList>
    </citation>
    <scope>NUCLEOTIDE SEQUENCE [LARGE SCALE GENOMIC DNA]</scope>
    <source>
        <strain evidence="3 4">Uno17</strain>
    </source>
</reference>
<protein>
    <recommendedName>
        <fullName evidence="5">Fibronectin type-III domain-containing protein</fullName>
    </recommendedName>
</protein>
<feature type="region of interest" description="Disordered" evidence="1">
    <location>
        <begin position="40"/>
        <end position="72"/>
    </location>
</feature>
<keyword evidence="4" id="KW-1185">Reference proteome</keyword>
<evidence type="ECO:0000313" key="3">
    <source>
        <dbReference type="EMBL" id="GCF07542.1"/>
    </source>
</evidence>
<dbReference type="RefSeq" id="WP_149400555.1">
    <property type="nucleotide sequence ID" value="NZ_BIXY01000011.1"/>
</dbReference>
<comment type="caution">
    <text evidence="3">The sequence shown here is derived from an EMBL/GenBank/DDBJ whole genome shotgun (WGS) entry which is preliminary data.</text>
</comment>
<evidence type="ECO:0000256" key="1">
    <source>
        <dbReference type="SAM" id="MobiDB-lite"/>
    </source>
</evidence>
<evidence type="ECO:0008006" key="5">
    <source>
        <dbReference type="Google" id="ProtNLM"/>
    </source>
</evidence>
<gene>
    <name evidence="3" type="ORF">KDI_11060</name>
</gene>
<feature type="signal peptide" evidence="2">
    <location>
        <begin position="1"/>
        <end position="35"/>
    </location>
</feature>
<accession>A0A5A5T813</accession>
<dbReference type="Gene3D" id="2.60.40.10">
    <property type="entry name" value="Immunoglobulins"/>
    <property type="match status" value="1"/>
</dbReference>
<sequence length="320" mass="34201">MNIRAGSYTKIYTYTAHLITLFICLWLLANLVACATPSTAPKTQAKSTHTPVVMGSQPSTTTPQVTATPRQKPQQQVFIAQELHGPTNFLLHTPLKFSQASGTVTDNGGTQTQLSPQTVQSAISSELKRFLFVADHNDIVKVYTPGATAPISTQITQLAQRGTAIQYTQVINSVTTVFNCLLTGNNVSVTYQQQYSGAATPTDPIAMSSSTVTVAFTTTITRVAGSDIPTAPTRGTYRLAQNKAVTLTWTAGQHATRYDIYRLIPNVDQQYQLIGNASGPTYTDASTTAKKSTTGIAYAIFAVGPTGVENPSDTVITIVS</sequence>
<feature type="chain" id="PRO_5023027723" description="Fibronectin type-III domain-containing protein" evidence="2">
    <location>
        <begin position="36"/>
        <end position="320"/>
    </location>
</feature>
<dbReference type="EMBL" id="BIXY01000011">
    <property type="protein sequence ID" value="GCF07542.1"/>
    <property type="molecule type" value="Genomic_DNA"/>
</dbReference>
<proteinExistence type="predicted"/>
<evidence type="ECO:0000313" key="4">
    <source>
        <dbReference type="Proteomes" id="UP000322530"/>
    </source>
</evidence>
<name>A0A5A5T813_9CHLR</name>
<keyword evidence="2" id="KW-0732">Signal</keyword>
<dbReference type="AlphaFoldDB" id="A0A5A5T813"/>